<evidence type="ECO:0000313" key="6">
    <source>
        <dbReference type="EMBL" id="CEF97851.1"/>
    </source>
</evidence>
<comment type="caution">
    <text evidence="6">The sequence shown here is derived from an EMBL/GenBank/DDBJ whole genome shotgun (WGS) entry which is preliminary data.</text>
</comment>
<dbReference type="KEGG" id="ota:OT_ostta05g00710"/>
<feature type="transmembrane region" description="Helical" evidence="4">
    <location>
        <begin position="123"/>
        <end position="142"/>
    </location>
</feature>
<dbReference type="GO" id="GO:0008270">
    <property type="term" value="F:zinc ion binding"/>
    <property type="evidence" value="ECO:0007669"/>
    <property type="project" value="UniProtKB-KW"/>
</dbReference>
<feature type="transmembrane region" description="Helical" evidence="4">
    <location>
        <begin position="187"/>
        <end position="211"/>
    </location>
</feature>
<dbReference type="PROSITE" id="PS51292">
    <property type="entry name" value="ZF_RING_CH"/>
    <property type="match status" value="1"/>
</dbReference>
<dbReference type="InParanoid" id="A0A090M0Z5"/>
<dbReference type="Proteomes" id="UP000009170">
    <property type="component" value="Unassembled WGS sequence"/>
</dbReference>
<dbReference type="GeneID" id="9834506"/>
<dbReference type="EMBL" id="CAID01000005">
    <property type="protein sequence ID" value="CEF97851.1"/>
    <property type="molecule type" value="Genomic_DNA"/>
</dbReference>
<feature type="domain" description="RING-CH-type" evidence="5">
    <location>
        <begin position="18"/>
        <end position="87"/>
    </location>
</feature>
<feature type="transmembrane region" description="Helical" evidence="4">
    <location>
        <begin position="223"/>
        <end position="249"/>
    </location>
</feature>
<keyword evidence="2" id="KW-0863">Zinc-finger</keyword>
<keyword evidence="3" id="KW-0862">Zinc</keyword>
<dbReference type="Gene3D" id="3.30.40.10">
    <property type="entry name" value="Zinc/RING finger domain, C3HC4 (zinc finger)"/>
    <property type="match status" value="1"/>
</dbReference>
<accession>A0A090M0Z5</accession>
<dbReference type="FunCoup" id="A0A090M0Z5">
    <property type="interactions" value="1"/>
</dbReference>
<keyword evidence="4" id="KW-0472">Membrane</keyword>
<evidence type="ECO:0000256" key="1">
    <source>
        <dbReference type="ARBA" id="ARBA00022723"/>
    </source>
</evidence>
<reference evidence="6 7" key="2">
    <citation type="journal article" date="2014" name="BMC Genomics">
        <title>An improved genome of the model marine alga Ostreococcus tauri unfolds by assessing Illumina de novo assemblies.</title>
        <authorList>
            <person name="Blanc-Mathieu R."/>
            <person name="Verhelst B."/>
            <person name="Derelle E."/>
            <person name="Rombauts S."/>
            <person name="Bouget F.Y."/>
            <person name="Carre I."/>
            <person name="Chateau A."/>
            <person name="Eyre-Walker A."/>
            <person name="Grimsley N."/>
            <person name="Moreau H."/>
            <person name="Piegu B."/>
            <person name="Rivals E."/>
            <person name="Schackwitz W."/>
            <person name="Van de Peer Y."/>
            <person name="Piganeau G."/>
        </authorList>
    </citation>
    <scope>NUCLEOTIDE SEQUENCE [LARGE SCALE GENOMIC DNA]</scope>
    <source>
        <strain evidence="7">OTTH 0595 / CCAP 157/2 / RCC745</strain>
    </source>
</reference>
<protein>
    <submittedName>
        <fullName evidence="6">Zinc finger, RING-CH-type</fullName>
    </submittedName>
</protein>
<reference evidence="7" key="1">
    <citation type="journal article" date="2006" name="Proc. Natl. Acad. Sci. U.S.A.">
        <title>Genome analysis of the smallest free-living eukaryote Ostreococcus tauri unveils many unique features.</title>
        <authorList>
            <person name="Derelle E."/>
            <person name="Ferraz C."/>
            <person name="Rombauts S."/>
            <person name="Rouze P."/>
            <person name="Worden A.Z."/>
            <person name="Robbens S."/>
            <person name="Partensky F."/>
            <person name="Degroeve S."/>
            <person name="Echeynie S."/>
            <person name="Cooke R."/>
            <person name="Saeys Y."/>
            <person name="Wuyts J."/>
            <person name="Jabbari K."/>
            <person name="Bowler C."/>
            <person name="Panaud O."/>
            <person name="Piegu B."/>
            <person name="Ball S.G."/>
            <person name="Ral J.-P."/>
            <person name="Bouget F.-Y."/>
            <person name="Piganeau G."/>
            <person name="De Baets B."/>
            <person name="Picard A."/>
            <person name="Delseny M."/>
            <person name="Demaille J."/>
            <person name="Van de Peer Y."/>
            <person name="Moreau H."/>
        </authorList>
    </citation>
    <scope>NUCLEOTIDE SEQUENCE [LARGE SCALE GENOMIC DNA]</scope>
    <source>
        <strain evidence="7">OTTH 0595 / CCAP 157/2 / RCC745</strain>
    </source>
</reference>
<evidence type="ECO:0000256" key="4">
    <source>
        <dbReference type="SAM" id="Phobius"/>
    </source>
</evidence>
<dbReference type="Pfam" id="PF12906">
    <property type="entry name" value="RINGv"/>
    <property type="match status" value="1"/>
</dbReference>
<evidence type="ECO:0000256" key="2">
    <source>
        <dbReference type="ARBA" id="ARBA00022771"/>
    </source>
</evidence>
<feature type="transmembrane region" description="Helical" evidence="4">
    <location>
        <begin position="154"/>
        <end position="175"/>
    </location>
</feature>
<dbReference type="InterPro" id="IPR011016">
    <property type="entry name" value="Znf_RING-CH"/>
</dbReference>
<keyword evidence="7" id="KW-1185">Reference proteome</keyword>
<keyword evidence="4" id="KW-1133">Transmembrane helix</keyword>
<dbReference type="InterPro" id="IPR013083">
    <property type="entry name" value="Znf_RING/FYVE/PHD"/>
</dbReference>
<keyword evidence="4" id="KW-0812">Transmembrane</keyword>
<dbReference type="RefSeq" id="XP_003079167.2">
    <property type="nucleotide sequence ID" value="XM_003079119.2"/>
</dbReference>
<evidence type="ECO:0000256" key="3">
    <source>
        <dbReference type="ARBA" id="ARBA00022833"/>
    </source>
</evidence>
<dbReference type="PANTHER" id="PTHR46214:SF8">
    <property type="entry name" value="RING_FYVE_PHD ZINC FINGER SUPERFAMILY PROTEIN"/>
    <property type="match status" value="1"/>
</dbReference>
<name>A0A090M0Z5_OSTTA</name>
<dbReference type="AlphaFoldDB" id="A0A090M0Z5"/>
<sequence>MPADGRELDNGRSSALEDSEAARSHCRICLEGEDDDEEDGDATRGGPLIELHCACTDAHVHRSCASRWFGARGTTMCEICKHDTGLTGLETPLALRVSRGTMRVLGWRRDEADDETEAAVGPSFGTVIYIFLFELAVVWFSLEIIMGYTTGTALAMAYGFALSLLVGCCTFIYPLRQARVNRDDSRHFLWAYALCMFISHQVTFFISLQAIQSRKNRAKEAISLTLALSIAALAYPQFVVCVGCLWRFFASDDR</sequence>
<organism evidence="6 7">
    <name type="scientific">Ostreococcus tauri</name>
    <name type="common">Marine green alga</name>
    <dbReference type="NCBI Taxonomy" id="70448"/>
    <lineage>
        <taxon>Eukaryota</taxon>
        <taxon>Viridiplantae</taxon>
        <taxon>Chlorophyta</taxon>
        <taxon>Mamiellophyceae</taxon>
        <taxon>Mamiellales</taxon>
        <taxon>Bathycoccaceae</taxon>
        <taxon>Ostreococcus</taxon>
    </lineage>
</organism>
<dbReference type="SUPFAM" id="SSF57850">
    <property type="entry name" value="RING/U-box"/>
    <property type="match status" value="1"/>
</dbReference>
<proteinExistence type="predicted"/>
<gene>
    <name evidence="6" type="ORF">OT_ostta05g00710</name>
</gene>
<evidence type="ECO:0000259" key="5">
    <source>
        <dbReference type="PROSITE" id="PS51292"/>
    </source>
</evidence>
<dbReference type="PANTHER" id="PTHR46214">
    <property type="entry name" value="ZINC FINGER, RING-CH-TYPE"/>
    <property type="match status" value="1"/>
</dbReference>
<dbReference type="SMART" id="SM00744">
    <property type="entry name" value="RINGv"/>
    <property type="match status" value="1"/>
</dbReference>
<keyword evidence="1" id="KW-0479">Metal-binding</keyword>
<evidence type="ECO:0000313" key="7">
    <source>
        <dbReference type="Proteomes" id="UP000009170"/>
    </source>
</evidence>